<dbReference type="RefSeq" id="WP_189429205.1">
    <property type="nucleotide sequence ID" value="NZ_BNAO01000001.1"/>
</dbReference>
<comment type="caution">
    <text evidence="2">The sequence shown here is derived from an EMBL/GenBank/DDBJ whole genome shotgun (WGS) entry which is preliminary data.</text>
</comment>
<name>A0ABQ3KVD1_9ALTE</name>
<dbReference type="PROSITE" id="PS51186">
    <property type="entry name" value="GNAT"/>
    <property type="match status" value="1"/>
</dbReference>
<reference evidence="3" key="1">
    <citation type="journal article" date="2019" name="Int. J. Syst. Evol. Microbiol.">
        <title>The Global Catalogue of Microorganisms (GCM) 10K type strain sequencing project: providing services to taxonomists for standard genome sequencing and annotation.</title>
        <authorList>
            <consortium name="The Broad Institute Genomics Platform"/>
            <consortium name="The Broad Institute Genome Sequencing Center for Infectious Disease"/>
            <person name="Wu L."/>
            <person name="Ma J."/>
        </authorList>
    </citation>
    <scope>NUCLEOTIDE SEQUENCE [LARGE SCALE GENOMIC DNA]</scope>
    <source>
        <strain evidence="3">CGMCC 1.7003</strain>
    </source>
</reference>
<dbReference type="EMBL" id="BNAO01000001">
    <property type="protein sequence ID" value="GHG59117.1"/>
    <property type="molecule type" value="Genomic_DNA"/>
</dbReference>
<dbReference type="SUPFAM" id="SSF55729">
    <property type="entry name" value="Acyl-CoA N-acyltransferases (Nat)"/>
    <property type="match status" value="1"/>
</dbReference>
<evidence type="ECO:0000259" key="1">
    <source>
        <dbReference type="PROSITE" id="PS51186"/>
    </source>
</evidence>
<dbReference type="InterPro" id="IPR000182">
    <property type="entry name" value="GNAT_dom"/>
</dbReference>
<gene>
    <name evidence="2" type="ORF">GCM10010919_01390</name>
</gene>
<keyword evidence="3" id="KW-1185">Reference proteome</keyword>
<dbReference type="Gene3D" id="3.40.630.30">
    <property type="match status" value="1"/>
</dbReference>
<dbReference type="InterPro" id="IPR016181">
    <property type="entry name" value="Acyl_CoA_acyltransferase"/>
</dbReference>
<feature type="domain" description="N-acetyltransferase" evidence="1">
    <location>
        <begin position="3"/>
        <end position="133"/>
    </location>
</feature>
<organism evidence="2 3">
    <name type="scientific">Alishewanella longhuensis</name>
    <dbReference type="NCBI Taxonomy" id="1091037"/>
    <lineage>
        <taxon>Bacteria</taxon>
        <taxon>Pseudomonadati</taxon>
        <taxon>Pseudomonadota</taxon>
        <taxon>Gammaproteobacteria</taxon>
        <taxon>Alteromonadales</taxon>
        <taxon>Alteromonadaceae</taxon>
        <taxon>Alishewanella</taxon>
    </lineage>
</organism>
<dbReference type="Pfam" id="PF13673">
    <property type="entry name" value="Acetyltransf_10"/>
    <property type="match status" value="1"/>
</dbReference>
<dbReference type="InterPro" id="IPR053144">
    <property type="entry name" value="Acetyltransferase_Butenolide"/>
</dbReference>
<protein>
    <submittedName>
        <fullName evidence="2">N-acetyltransferase</fullName>
    </submittedName>
</protein>
<evidence type="ECO:0000313" key="2">
    <source>
        <dbReference type="EMBL" id="GHG59117.1"/>
    </source>
</evidence>
<dbReference type="PANTHER" id="PTHR43233">
    <property type="entry name" value="FAMILY N-ACETYLTRANSFERASE, PUTATIVE (AFU_ORTHOLOGUE AFUA_6G03350)-RELATED"/>
    <property type="match status" value="1"/>
</dbReference>
<dbReference type="CDD" id="cd04301">
    <property type="entry name" value="NAT_SF"/>
    <property type="match status" value="1"/>
</dbReference>
<evidence type="ECO:0000313" key="3">
    <source>
        <dbReference type="Proteomes" id="UP000659697"/>
    </source>
</evidence>
<dbReference type="Proteomes" id="UP000659697">
    <property type="component" value="Unassembled WGS sequence"/>
</dbReference>
<sequence length="133" mass="14983">MLIEYQQESTLALPEALTLYRASGISRPTTDEPRMAAMLQQANLLVTARANGQLIGLARCLTDYSWVTYIADLLVDQRVQQQGIGRQLLAEVRRLVGPQSQYYLHSAPTAMDYYPKVGFTLCQNAFVIARESW</sequence>
<proteinExistence type="predicted"/>
<dbReference type="PANTHER" id="PTHR43233:SF1">
    <property type="entry name" value="FAMILY N-ACETYLTRANSFERASE, PUTATIVE (AFU_ORTHOLOGUE AFUA_6G03350)-RELATED"/>
    <property type="match status" value="1"/>
</dbReference>
<accession>A0ABQ3KVD1</accession>